<evidence type="ECO:0000313" key="6">
    <source>
        <dbReference type="Proteomes" id="UP000228621"/>
    </source>
</evidence>
<evidence type="ECO:0000259" key="4">
    <source>
        <dbReference type="PROSITE" id="PS01124"/>
    </source>
</evidence>
<proteinExistence type="predicted"/>
<dbReference type="Proteomes" id="UP000228621">
    <property type="component" value="Unassembled WGS sequence"/>
</dbReference>
<feature type="domain" description="HTH araC/xylS-type" evidence="4">
    <location>
        <begin position="168"/>
        <end position="242"/>
    </location>
</feature>
<dbReference type="GO" id="GO:0043565">
    <property type="term" value="F:sequence-specific DNA binding"/>
    <property type="evidence" value="ECO:0007669"/>
    <property type="project" value="InterPro"/>
</dbReference>
<dbReference type="PANTHER" id="PTHR46796:SF13">
    <property type="entry name" value="HTH-TYPE TRANSCRIPTIONAL ACTIVATOR RHAS"/>
    <property type="match status" value="1"/>
</dbReference>
<gene>
    <name evidence="5" type="ORF">CEX98_08610</name>
</gene>
<protein>
    <submittedName>
        <fullName evidence="5">AraC family transcriptional regulator</fullName>
    </submittedName>
</protein>
<name>A0A2A5JRZ7_PSEO7</name>
<dbReference type="Gene3D" id="1.10.10.60">
    <property type="entry name" value="Homeodomain-like"/>
    <property type="match status" value="1"/>
</dbReference>
<dbReference type="Pfam" id="PF12833">
    <property type="entry name" value="HTH_18"/>
    <property type="match status" value="1"/>
</dbReference>
<organism evidence="5 6">
    <name type="scientific">Pseudoalteromonas piscicida</name>
    <dbReference type="NCBI Taxonomy" id="43662"/>
    <lineage>
        <taxon>Bacteria</taxon>
        <taxon>Pseudomonadati</taxon>
        <taxon>Pseudomonadota</taxon>
        <taxon>Gammaproteobacteria</taxon>
        <taxon>Alteromonadales</taxon>
        <taxon>Pseudoalteromonadaceae</taxon>
        <taxon>Pseudoalteromonas</taxon>
    </lineage>
</organism>
<sequence length="248" mass="27786">MTADLNLQIHHPDGMIAQYVQAIWFAQSRTQGAAWLPSDGANGFIFPIKGKVYLGDDQVALPYLTQPTATHSVKIHYSAQACFCGLRFQPAGLGVLKASAHPLVEHKHINKVVKALKNNPSFKTLLELLKPMLAAEVTLDRSALYTQTLLGHIAKLAPLQFAYTKTPLGQRQLERQIKQYCGITPKHLARIHRARSVRKILKDNPNINFAQLAIECGYADQAHLIREFKSIMQITPAKYRKRIQAMSE</sequence>
<evidence type="ECO:0000256" key="2">
    <source>
        <dbReference type="ARBA" id="ARBA00023125"/>
    </source>
</evidence>
<keyword evidence="2" id="KW-0238">DNA-binding</keyword>
<keyword evidence="6" id="KW-1185">Reference proteome</keyword>
<evidence type="ECO:0000256" key="1">
    <source>
        <dbReference type="ARBA" id="ARBA00023015"/>
    </source>
</evidence>
<dbReference type="InterPro" id="IPR050204">
    <property type="entry name" value="AraC_XylS_family_regulators"/>
</dbReference>
<dbReference type="PROSITE" id="PS00041">
    <property type="entry name" value="HTH_ARAC_FAMILY_1"/>
    <property type="match status" value="1"/>
</dbReference>
<dbReference type="InterPro" id="IPR018060">
    <property type="entry name" value="HTH_AraC"/>
</dbReference>
<dbReference type="PROSITE" id="PS01124">
    <property type="entry name" value="HTH_ARAC_FAMILY_2"/>
    <property type="match status" value="1"/>
</dbReference>
<dbReference type="EMBL" id="NKHF01000038">
    <property type="protein sequence ID" value="PCK32157.1"/>
    <property type="molecule type" value="Genomic_DNA"/>
</dbReference>
<dbReference type="GO" id="GO:0003700">
    <property type="term" value="F:DNA-binding transcription factor activity"/>
    <property type="evidence" value="ECO:0007669"/>
    <property type="project" value="InterPro"/>
</dbReference>
<keyword evidence="3" id="KW-0804">Transcription</keyword>
<keyword evidence="1" id="KW-0805">Transcription regulation</keyword>
<comment type="caution">
    <text evidence="5">The sequence shown here is derived from an EMBL/GenBank/DDBJ whole genome shotgun (WGS) entry which is preliminary data.</text>
</comment>
<accession>A0A2A5JRZ7</accession>
<dbReference type="AlphaFoldDB" id="A0A2A5JRZ7"/>
<dbReference type="RefSeq" id="WP_099641685.1">
    <property type="nucleotide sequence ID" value="NZ_NKHF01000038.1"/>
</dbReference>
<dbReference type="SMART" id="SM00342">
    <property type="entry name" value="HTH_ARAC"/>
    <property type="match status" value="1"/>
</dbReference>
<evidence type="ECO:0000313" key="5">
    <source>
        <dbReference type="EMBL" id="PCK32157.1"/>
    </source>
</evidence>
<dbReference type="PANTHER" id="PTHR46796">
    <property type="entry name" value="HTH-TYPE TRANSCRIPTIONAL ACTIVATOR RHAS-RELATED"/>
    <property type="match status" value="1"/>
</dbReference>
<dbReference type="OrthoDB" id="6592899at2"/>
<evidence type="ECO:0000256" key="3">
    <source>
        <dbReference type="ARBA" id="ARBA00023163"/>
    </source>
</evidence>
<dbReference type="InterPro" id="IPR009057">
    <property type="entry name" value="Homeodomain-like_sf"/>
</dbReference>
<reference evidence="6" key="1">
    <citation type="journal article" date="2019" name="Genome Announc.">
        <title>Draft Genome Sequence of Pseudoalteromonas piscicida Strain 36Y ROTHPW, an Hypersaline Seawater Isolate from the South Coast of Sonora, Mexico.</title>
        <authorList>
            <person name="Sanchez-Diaz R."/>
            <person name="Molina-Garza Z.J."/>
            <person name="Cruz-Suarez L.E."/>
            <person name="Selvin J."/>
            <person name="Kiran G.S."/>
            <person name="Ibarra-Gamez J.C."/>
            <person name="Gomez-Gil B."/>
            <person name="Galaviz-Silva L."/>
        </authorList>
    </citation>
    <scope>NUCLEOTIDE SEQUENCE [LARGE SCALE GENOMIC DNA]</scope>
    <source>
        <strain evidence="6">36Y_RITHPW</strain>
    </source>
</reference>
<dbReference type="InterPro" id="IPR018062">
    <property type="entry name" value="HTH_AraC-typ_CS"/>
</dbReference>
<dbReference type="SUPFAM" id="SSF46689">
    <property type="entry name" value="Homeodomain-like"/>
    <property type="match status" value="1"/>
</dbReference>